<dbReference type="EMBL" id="BART01006573">
    <property type="protein sequence ID" value="GAG65995.1"/>
    <property type="molecule type" value="Genomic_DNA"/>
</dbReference>
<accession>X0Z9H9</accession>
<sequence length="60" mass="7273">MVILCPKCKKEIVLAIGHNIHYQIETIKQKKYMKQYDVYFCLHCRMAVLKETNRYPVREL</sequence>
<organism evidence="1">
    <name type="scientific">marine sediment metagenome</name>
    <dbReference type="NCBI Taxonomy" id="412755"/>
    <lineage>
        <taxon>unclassified sequences</taxon>
        <taxon>metagenomes</taxon>
        <taxon>ecological metagenomes</taxon>
    </lineage>
</organism>
<proteinExistence type="predicted"/>
<reference evidence="1" key="1">
    <citation type="journal article" date="2014" name="Front. Microbiol.">
        <title>High frequency of phylogenetically diverse reductive dehalogenase-homologous genes in deep subseafloor sedimentary metagenomes.</title>
        <authorList>
            <person name="Kawai M."/>
            <person name="Futagami T."/>
            <person name="Toyoda A."/>
            <person name="Takaki Y."/>
            <person name="Nishi S."/>
            <person name="Hori S."/>
            <person name="Arai W."/>
            <person name="Tsubouchi T."/>
            <person name="Morono Y."/>
            <person name="Uchiyama I."/>
            <person name="Ito T."/>
            <person name="Fujiyama A."/>
            <person name="Inagaki F."/>
            <person name="Takami H."/>
        </authorList>
    </citation>
    <scope>NUCLEOTIDE SEQUENCE</scope>
    <source>
        <strain evidence="1">Expedition CK06-06</strain>
    </source>
</reference>
<protein>
    <submittedName>
        <fullName evidence="1">Uncharacterized protein</fullName>
    </submittedName>
</protein>
<evidence type="ECO:0000313" key="1">
    <source>
        <dbReference type="EMBL" id="GAG65995.1"/>
    </source>
</evidence>
<dbReference type="AlphaFoldDB" id="X0Z9H9"/>
<comment type="caution">
    <text evidence="1">The sequence shown here is derived from an EMBL/GenBank/DDBJ whole genome shotgun (WGS) entry which is preliminary data.</text>
</comment>
<gene>
    <name evidence="1" type="ORF">S01H4_14993</name>
</gene>
<name>X0Z9H9_9ZZZZ</name>